<reference evidence="5 6" key="1">
    <citation type="submission" date="2019-11" db="EMBL/GenBank/DDBJ databases">
        <title>Draft Genome Sequence of Plant Growth-Promoting Rhizosphere-Associated Bacteria.</title>
        <authorList>
            <person name="Vasilyev I.Y."/>
            <person name="Radchenko V."/>
            <person name="Ilnitskaya E.V."/>
        </authorList>
    </citation>
    <scope>NUCLEOTIDE SEQUENCE [LARGE SCALE GENOMIC DNA]</scope>
    <source>
        <strain evidence="5 6">VRA_MhP_f</strain>
    </source>
</reference>
<evidence type="ECO:0000256" key="1">
    <source>
        <dbReference type="ARBA" id="ARBA00022814"/>
    </source>
</evidence>
<comment type="caution">
    <text evidence="5">The sequence shown here is derived from an EMBL/GenBank/DDBJ whole genome shotgun (WGS) entry which is preliminary data.</text>
</comment>
<keyword evidence="1" id="KW-0889">Transcription antitermination</keyword>
<dbReference type="PANTHER" id="PTHR30265:SF7">
    <property type="entry name" value="TRANSCRIPTION ANTITERMINATION PROTEIN RFAH"/>
    <property type="match status" value="1"/>
</dbReference>
<evidence type="ECO:0000256" key="3">
    <source>
        <dbReference type="ARBA" id="ARBA00023163"/>
    </source>
</evidence>
<evidence type="ECO:0000259" key="4">
    <source>
        <dbReference type="SMART" id="SM00738"/>
    </source>
</evidence>
<organism evidence="5 6">
    <name type="scientific">Enterobacter agglomerans</name>
    <name type="common">Erwinia herbicola</name>
    <name type="synonym">Pantoea agglomerans</name>
    <dbReference type="NCBI Taxonomy" id="549"/>
    <lineage>
        <taxon>Bacteria</taxon>
        <taxon>Pseudomonadati</taxon>
        <taxon>Pseudomonadota</taxon>
        <taxon>Gammaproteobacteria</taxon>
        <taxon>Enterobacterales</taxon>
        <taxon>Erwiniaceae</taxon>
        <taxon>Pantoea</taxon>
        <taxon>Pantoea agglomerans group</taxon>
    </lineage>
</organism>
<proteinExistence type="predicted"/>
<dbReference type="AlphaFoldDB" id="A0A7X2SXG5"/>
<dbReference type="Proteomes" id="UP000461948">
    <property type="component" value="Unassembled WGS sequence"/>
</dbReference>
<dbReference type="InterPro" id="IPR043425">
    <property type="entry name" value="NusG-like"/>
</dbReference>
<evidence type="ECO:0000313" key="6">
    <source>
        <dbReference type="Proteomes" id="UP000461948"/>
    </source>
</evidence>
<dbReference type="Gene3D" id="3.30.70.940">
    <property type="entry name" value="NusG, N-terminal domain"/>
    <property type="match status" value="1"/>
</dbReference>
<protein>
    <submittedName>
        <fullName evidence="5">Transcription/translation regulatory transformer protein RfaH</fullName>
    </submittedName>
</protein>
<name>A0A7X2SXG5_ENTAG</name>
<dbReference type="EMBL" id="WKLC01001004">
    <property type="protein sequence ID" value="MSE17119.1"/>
    <property type="molecule type" value="Genomic_DNA"/>
</dbReference>
<dbReference type="GO" id="GO:0005829">
    <property type="term" value="C:cytosol"/>
    <property type="evidence" value="ECO:0007669"/>
    <property type="project" value="TreeGrafter"/>
</dbReference>
<keyword evidence="3" id="KW-0804">Transcription</keyword>
<evidence type="ECO:0000313" key="5">
    <source>
        <dbReference type="EMBL" id="MSE17119.1"/>
    </source>
</evidence>
<dbReference type="InterPro" id="IPR036735">
    <property type="entry name" value="NGN_dom_sf"/>
</dbReference>
<feature type="domain" description="NusG-like N-terminal" evidence="4">
    <location>
        <begin position="1"/>
        <end position="101"/>
    </location>
</feature>
<dbReference type="SUPFAM" id="SSF82679">
    <property type="entry name" value="N-utilization substance G protein NusG, N-terminal domain"/>
    <property type="match status" value="1"/>
</dbReference>
<dbReference type="NCBIfam" id="NF006534">
    <property type="entry name" value="PRK09014.1"/>
    <property type="match status" value="1"/>
</dbReference>
<keyword evidence="2" id="KW-0805">Transcription regulation</keyword>
<evidence type="ECO:0000256" key="2">
    <source>
        <dbReference type="ARBA" id="ARBA00023015"/>
    </source>
</evidence>
<dbReference type="PANTHER" id="PTHR30265">
    <property type="entry name" value="RHO-INTERACTING TRANSCRIPTION TERMINATION FACTOR NUSG"/>
    <property type="match status" value="1"/>
</dbReference>
<gene>
    <name evidence="5" type="primary">rfaH</name>
    <name evidence="5" type="ORF">GKC49_19000</name>
</gene>
<dbReference type="GO" id="GO:0006354">
    <property type="term" value="P:DNA-templated transcription elongation"/>
    <property type="evidence" value="ECO:0007669"/>
    <property type="project" value="InterPro"/>
</dbReference>
<accession>A0A7X2SXG5</accession>
<dbReference type="Pfam" id="PF02357">
    <property type="entry name" value="NusG"/>
    <property type="match status" value="1"/>
</dbReference>
<dbReference type="SMART" id="SM00738">
    <property type="entry name" value="NGN"/>
    <property type="match status" value="1"/>
</dbReference>
<dbReference type="GO" id="GO:0031564">
    <property type="term" value="P:transcription antitermination"/>
    <property type="evidence" value="ECO:0007669"/>
    <property type="project" value="UniProtKB-KW"/>
</dbReference>
<dbReference type="InterPro" id="IPR006645">
    <property type="entry name" value="NGN-like_dom"/>
</dbReference>
<sequence length="171" mass="19058">MENWYVAQTRFAQEKRAQQQLQQQGVTCLLPVFSQVRLRNGTVRAITPPPLFPGYLFVRFDPEVVHTTAIKGTRGISTLISFGSLPSVVPDSVITRLEAGWEGAPLTTDVPLNGDRVMIEDGAFEGLEAVWCEPDGMKRAILLLTLMNRQVRVPVESHMRFHITARGQEAA</sequence>